<proteinExistence type="predicted"/>
<evidence type="ECO:0000313" key="2">
    <source>
        <dbReference type="Proteomes" id="UP000027190"/>
    </source>
</evidence>
<sequence>MDGTLEKEHAGLESQRLATQLSFKQKGADLAFE</sequence>
<name>A0A062UBL1_9PROT</name>
<reference evidence="1 2" key="1">
    <citation type="journal article" date="2014" name="Antonie Van Leeuwenhoek">
        <title>Hyphomonas beringensis sp. nov. and Hyphomonas chukchiensis sp. nov., isolated from surface seawater of the Bering Sea and Chukchi Sea.</title>
        <authorList>
            <person name="Li C."/>
            <person name="Lai Q."/>
            <person name="Li G."/>
            <person name="Dong C."/>
            <person name="Wang J."/>
            <person name="Liao Y."/>
            <person name="Shao Z."/>
        </authorList>
    </citation>
    <scope>NUCLEOTIDE SEQUENCE [LARGE SCALE GENOMIC DNA]</scope>
    <source>
        <strain evidence="1 2">BH-BN04-4</strain>
    </source>
</reference>
<protein>
    <submittedName>
        <fullName evidence="1">Uncharacterized protein</fullName>
    </submittedName>
</protein>
<gene>
    <name evidence="1" type="ORF">HY30_08095</name>
</gene>
<accession>A0A062UBL1</accession>
<dbReference type="Proteomes" id="UP000027190">
    <property type="component" value="Unassembled WGS sequence"/>
</dbReference>
<dbReference type="AlphaFoldDB" id="A0A062UBL1"/>
<evidence type="ECO:0000313" key="1">
    <source>
        <dbReference type="EMBL" id="KCZ55113.1"/>
    </source>
</evidence>
<organism evidence="1 2">
    <name type="scientific">Hyphomonas chukchiensis</name>
    <dbReference type="NCBI Taxonomy" id="1280947"/>
    <lineage>
        <taxon>Bacteria</taxon>
        <taxon>Pseudomonadati</taxon>
        <taxon>Pseudomonadota</taxon>
        <taxon>Alphaproteobacteria</taxon>
        <taxon>Hyphomonadales</taxon>
        <taxon>Hyphomonadaceae</taxon>
        <taxon>Hyphomonas</taxon>
    </lineage>
</organism>
<dbReference type="EMBL" id="AWFG01000063">
    <property type="protein sequence ID" value="KCZ55113.1"/>
    <property type="molecule type" value="Genomic_DNA"/>
</dbReference>
<keyword evidence="2" id="KW-1185">Reference proteome</keyword>
<comment type="caution">
    <text evidence="1">The sequence shown here is derived from an EMBL/GenBank/DDBJ whole genome shotgun (WGS) entry which is preliminary data.</text>
</comment>